<gene>
    <name evidence="3" type="ORF">H4F99_06920</name>
</gene>
<proteinExistence type="predicted"/>
<feature type="compositionally biased region" description="Basic and acidic residues" evidence="1">
    <location>
        <begin position="119"/>
        <end position="130"/>
    </location>
</feature>
<dbReference type="EMBL" id="JACHTE010000004">
    <property type="protein sequence ID" value="MBB1088222.1"/>
    <property type="molecule type" value="Genomic_DNA"/>
</dbReference>
<comment type="caution">
    <text evidence="3">The sequence shown here is derived from an EMBL/GenBank/DDBJ whole genome shotgun (WGS) entry which is preliminary data.</text>
</comment>
<evidence type="ECO:0000313" key="4">
    <source>
        <dbReference type="Proteomes" id="UP000552587"/>
    </source>
</evidence>
<keyword evidence="4" id="KW-1185">Reference proteome</keyword>
<dbReference type="Proteomes" id="UP000552587">
    <property type="component" value="Unassembled WGS sequence"/>
</dbReference>
<keyword evidence="2" id="KW-0472">Membrane</keyword>
<keyword evidence="2" id="KW-1133">Transmembrane helix</keyword>
<feature type="region of interest" description="Disordered" evidence="1">
    <location>
        <begin position="94"/>
        <end position="183"/>
    </location>
</feature>
<name>A0A7W3U3I1_9GAMM</name>
<organism evidence="3 4">
    <name type="scientific">Marilutibacter penaei</name>
    <dbReference type="NCBI Taxonomy" id="2759900"/>
    <lineage>
        <taxon>Bacteria</taxon>
        <taxon>Pseudomonadati</taxon>
        <taxon>Pseudomonadota</taxon>
        <taxon>Gammaproteobacteria</taxon>
        <taxon>Lysobacterales</taxon>
        <taxon>Lysobacteraceae</taxon>
        <taxon>Marilutibacter</taxon>
    </lineage>
</organism>
<reference evidence="3 4" key="1">
    <citation type="submission" date="2020-07" db="EMBL/GenBank/DDBJ databases">
        <authorList>
            <person name="Xu S."/>
            <person name="Li A."/>
        </authorList>
    </citation>
    <scope>NUCLEOTIDE SEQUENCE [LARGE SCALE GENOMIC DNA]</scope>
    <source>
        <strain evidence="3 4">SG-8</strain>
    </source>
</reference>
<feature type="transmembrane region" description="Helical" evidence="2">
    <location>
        <begin position="67"/>
        <end position="89"/>
    </location>
</feature>
<evidence type="ECO:0000313" key="3">
    <source>
        <dbReference type="EMBL" id="MBB1088222.1"/>
    </source>
</evidence>
<keyword evidence="2" id="KW-0812">Transmembrane</keyword>
<protein>
    <submittedName>
        <fullName evidence="3">Uncharacterized protein</fullName>
    </submittedName>
</protein>
<dbReference type="AlphaFoldDB" id="A0A7W3U3I1"/>
<evidence type="ECO:0000256" key="1">
    <source>
        <dbReference type="SAM" id="MobiDB-lite"/>
    </source>
</evidence>
<evidence type="ECO:0000256" key="2">
    <source>
        <dbReference type="SAM" id="Phobius"/>
    </source>
</evidence>
<sequence length="279" mass="29507">MRDPNPPANARPQEWRDALAALPLETPDGDGWPRLAARLPIHGIERGAAAPFVARHPHAPGGRRRRAWVPLAAAAGLAALVMATLPGILDRVGEAGTRPSTARVDASPPSSERLAIRPPGDEVARHRPAVELEPTGSTPGNAPIRDPAPRAITADRHTGVTPAPPVRPAASGTTSPQPAPTGEAFDRRYAESARLEAMVALVRDDGMASASGAYLAVALEDRIGGIDASLTRDDLLPDERMRLWDARIDALRSLAATEVSQRMDVLDGRSMSAALVRID</sequence>
<accession>A0A7W3U3I1</accession>
<dbReference type="RefSeq" id="WP_182668994.1">
    <property type="nucleotide sequence ID" value="NZ_JACHTE010000004.1"/>
</dbReference>